<name>A0A9P6QLH5_9FUNG</name>
<comment type="caution">
    <text evidence="1">The sequence shown here is derived from an EMBL/GenBank/DDBJ whole genome shotgun (WGS) entry which is preliminary data.</text>
</comment>
<proteinExistence type="predicted"/>
<dbReference type="EMBL" id="JAAAJB010000050">
    <property type="protein sequence ID" value="KAG0268452.1"/>
    <property type="molecule type" value="Genomic_DNA"/>
</dbReference>
<accession>A0A9P6QLH5</accession>
<evidence type="ECO:0000313" key="2">
    <source>
        <dbReference type="Proteomes" id="UP000807716"/>
    </source>
</evidence>
<sequence length="122" mass="13598">MSRVAATFTGLAASAAILYYFRHELTSDMREVRSQLHNVQNRLAGSVPGAKISNALTSHPTSSILEKPKEMLDESTQYVTERLMPSVKNNWNAHIMGLAQSVNDLDAEKVQKLAQEAKDKWL</sequence>
<reference evidence="1" key="1">
    <citation type="journal article" date="2020" name="Fungal Divers.">
        <title>Resolving the Mortierellaceae phylogeny through synthesis of multi-gene phylogenetics and phylogenomics.</title>
        <authorList>
            <person name="Vandepol N."/>
            <person name="Liber J."/>
            <person name="Desiro A."/>
            <person name="Na H."/>
            <person name="Kennedy M."/>
            <person name="Barry K."/>
            <person name="Grigoriev I.V."/>
            <person name="Miller A.N."/>
            <person name="O'Donnell K."/>
            <person name="Stajich J.E."/>
            <person name="Bonito G."/>
        </authorList>
    </citation>
    <scope>NUCLEOTIDE SEQUENCE</scope>
    <source>
        <strain evidence="1">BC1065</strain>
    </source>
</reference>
<protein>
    <submittedName>
        <fullName evidence="1">Uncharacterized protein</fullName>
    </submittedName>
</protein>
<keyword evidence="2" id="KW-1185">Reference proteome</keyword>
<evidence type="ECO:0000313" key="1">
    <source>
        <dbReference type="EMBL" id="KAG0268452.1"/>
    </source>
</evidence>
<dbReference type="AlphaFoldDB" id="A0A9P6QLH5"/>
<dbReference type="Proteomes" id="UP000807716">
    <property type="component" value="Unassembled WGS sequence"/>
</dbReference>
<dbReference type="OrthoDB" id="2258660at2759"/>
<gene>
    <name evidence="1" type="ORF">DFQ27_006680</name>
</gene>
<organism evidence="1 2">
    <name type="scientific">Actinomortierella ambigua</name>
    <dbReference type="NCBI Taxonomy" id="1343610"/>
    <lineage>
        <taxon>Eukaryota</taxon>
        <taxon>Fungi</taxon>
        <taxon>Fungi incertae sedis</taxon>
        <taxon>Mucoromycota</taxon>
        <taxon>Mortierellomycotina</taxon>
        <taxon>Mortierellomycetes</taxon>
        <taxon>Mortierellales</taxon>
        <taxon>Mortierellaceae</taxon>
        <taxon>Actinomortierella</taxon>
    </lineage>
</organism>